<comment type="caution">
    <text evidence="2">The sequence shown here is derived from an EMBL/GenBank/DDBJ whole genome shotgun (WGS) entry which is preliminary data.</text>
</comment>
<name>A0ABD2JHX3_HETSC</name>
<dbReference type="InterPro" id="IPR037521">
    <property type="entry name" value="FLCN/SMCR8_DENN"/>
</dbReference>
<reference evidence="2 3" key="1">
    <citation type="submission" date="2024-10" db="EMBL/GenBank/DDBJ databases">
        <authorList>
            <person name="Kim D."/>
        </authorList>
    </citation>
    <scope>NUCLEOTIDE SEQUENCE [LARGE SCALE GENOMIC DNA]</scope>
    <source>
        <strain evidence="2">Taebaek</strain>
    </source>
</reference>
<keyword evidence="3" id="KW-1185">Reference proteome</keyword>
<evidence type="ECO:0000259" key="1">
    <source>
        <dbReference type="PROSITE" id="PS51834"/>
    </source>
</evidence>
<dbReference type="AlphaFoldDB" id="A0ABD2JHX3"/>
<protein>
    <recommendedName>
        <fullName evidence="1">UDENN FLCN/SMCR8-type domain-containing protein</fullName>
    </recommendedName>
</protein>
<evidence type="ECO:0000313" key="2">
    <source>
        <dbReference type="EMBL" id="KAL3090213.1"/>
    </source>
</evidence>
<organism evidence="2 3">
    <name type="scientific">Heterodera schachtii</name>
    <name type="common">Sugarbeet cyst nematode worm</name>
    <name type="synonym">Tylenchus schachtii</name>
    <dbReference type="NCBI Taxonomy" id="97005"/>
    <lineage>
        <taxon>Eukaryota</taxon>
        <taxon>Metazoa</taxon>
        <taxon>Ecdysozoa</taxon>
        <taxon>Nematoda</taxon>
        <taxon>Chromadorea</taxon>
        <taxon>Rhabditida</taxon>
        <taxon>Tylenchina</taxon>
        <taxon>Tylenchomorpha</taxon>
        <taxon>Tylenchoidea</taxon>
        <taxon>Heteroderidae</taxon>
        <taxon>Heteroderinae</taxon>
        <taxon>Heterodera</taxon>
    </lineage>
</organism>
<sequence>MDEFLTFGRSIADPWRRVGCLAEPVLLVVEFCQIQGPRPLYWFPDDGTVPMHLLEEIAVWLMSSENVHANLCCMFNQQLAVHLLVQYSTMLDITARAFQRPFAIAFLMPSQPTAKNVEAFQQAAAEFLMPIIACNKRYVHSILRQAMLMLSERDQQNVQSYYSTSGNAQQIVIVSNKLKSVVQKTNAWFERVSDQLCESDGSADECFCECAGPEEFRRFVVLLAQKHSSCALLNLMELAPCKGVKLKHSIQEAYLRLTDTEVAKGLLFCGQTAVVRSTFGANSELPRHENEELNRTEEEYIPIVVARESTLKTLSYRLLRCVYPLLTGERIVILASKQRVSTGVDLLNKLNSMRICRRPESVKWNFDSDIDTEANAMSDNNTHCQLFGISCEANATLQWINGEKCEHCTVVDLGNQKMRAHEYSGRLLAQLHGKRNFPSDSAVAAFVVSVVTDLNQLLVLARYVTPEAVFKHLSLSISDQLILLNCLAEFNVTKYSQMNKKKFDRQKCIPYKKMKF</sequence>
<proteinExistence type="predicted"/>
<dbReference type="PROSITE" id="PS51834">
    <property type="entry name" value="DENN_FLCN_SMCR8"/>
    <property type="match status" value="1"/>
</dbReference>
<evidence type="ECO:0000313" key="3">
    <source>
        <dbReference type="Proteomes" id="UP001620645"/>
    </source>
</evidence>
<gene>
    <name evidence="2" type="ORF">niasHS_006665</name>
</gene>
<accession>A0ABD2JHX3</accession>
<feature type="domain" description="UDENN FLCN/SMCR8-type" evidence="1">
    <location>
        <begin position="16"/>
        <end position="501"/>
    </location>
</feature>
<dbReference type="EMBL" id="JBICCN010000143">
    <property type="protein sequence ID" value="KAL3090213.1"/>
    <property type="molecule type" value="Genomic_DNA"/>
</dbReference>
<dbReference type="Proteomes" id="UP001620645">
    <property type="component" value="Unassembled WGS sequence"/>
</dbReference>